<gene>
    <name evidence="1" type="ORF">GA0070613_5144</name>
</gene>
<dbReference type="OrthoDB" id="3373259at2"/>
<evidence type="ECO:0000313" key="1">
    <source>
        <dbReference type="EMBL" id="SCG72721.1"/>
    </source>
</evidence>
<reference evidence="2" key="1">
    <citation type="submission" date="2016-06" db="EMBL/GenBank/DDBJ databases">
        <authorList>
            <person name="Varghese N."/>
            <person name="Submissions Spin"/>
        </authorList>
    </citation>
    <scope>NUCLEOTIDE SEQUENCE [LARGE SCALE GENOMIC DNA]</scope>
    <source>
        <strain evidence="2">DSM 43819</strain>
    </source>
</reference>
<name>A0A1C5JQW5_9ACTN</name>
<dbReference type="EMBL" id="LT607754">
    <property type="protein sequence ID" value="SCG72721.1"/>
    <property type="molecule type" value="Genomic_DNA"/>
</dbReference>
<evidence type="ECO:0008006" key="3">
    <source>
        <dbReference type="Google" id="ProtNLM"/>
    </source>
</evidence>
<organism evidence="1 2">
    <name type="scientific">Micromonospora inositola</name>
    <dbReference type="NCBI Taxonomy" id="47865"/>
    <lineage>
        <taxon>Bacteria</taxon>
        <taxon>Bacillati</taxon>
        <taxon>Actinomycetota</taxon>
        <taxon>Actinomycetes</taxon>
        <taxon>Micromonosporales</taxon>
        <taxon>Micromonosporaceae</taxon>
        <taxon>Micromonospora</taxon>
    </lineage>
</organism>
<protein>
    <recommendedName>
        <fullName evidence="3">PIN domain-containing protein</fullName>
    </recommendedName>
</protein>
<dbReference type="RefSeq" id="WP_089014552.1">
    <property type="nucleotide sequence ID" value="NZ_LT607754.1"/>
</dbReference>
<keyword evidence="2" id="KW-1185">Reference proteome</keyword>
<proteinExistence type="predicted"/>
<evidence type="ECO:0000313" key="2">
    <source>
        <dbReference type="Proteomes" id="UP000198221"/>
    </source>
</evidence>
<sequence>MRDDDIEIRAVLDSSAILSYSRAHVHVGELLVDIADEGAYVGLPTVALLDAYAQIRTDQPASARLGVLATLPGVAVLPLTAADAAAVAATVRLVKGDLARAHCVWAALAHDAYYLTSEPHLVPAVIAPELVHYIPLDDA</sequence>
<dbReference type="Proteomes" id="UP000198221">
    <property type="component" value="Chromosome I"/>
</dbReference>
<dbReference type="AlphaFoldDB" id="A0A1C5JQW5"/>
<accession>A0A1C5JQW5</accession>